<dbReference type="Pfam" id="PF07875">
    <property type="entry name" value="Coat_F"/>
    <property type="match status" value="1"/>
</dbReference>
<sequence>MNDTDMLLDAAEFEKTTAATFERLAADCGSEQLRQQLLEHVQTIQNHQKQFAQLMDQLQGQRNPV</sequence>
<organism evidence="1 2">
    <name type="scientific">Desmospora profundinema</name>
    <dbReference type="NCBI Taxonomy" id="1571184"/>
    <lineage>
        <taxon>Bacteria</taxon>
        <taxon>Bacillati</taxon>
        <taxon>Bacillota</taxon>
        <taxon>Bacilli</taxon>
        <taxon>Bacillales</taxon>
        <taxon>Thermoactinomycetaceae</taxon>
        <taxon>Desmospora</taxon>
    </lineage>
</organism>
<comment type="caution">
    <text evidence="1">The sequence shown here is derived from an EMBL/GenBank/DDBJ whole genome shotgun (WGS) entry which is preliminary data.</text>
</comment>
<gene>
    <name evidence="1" type="ORF">JOE21_000058</name>
</gene>
<accession>A0ABU1IH12</accession>
<dbReference type="InterPro" id="IPR012347">
    <property type="entry name" value="Ferritin-like"/>
</dbReference>
<protein>
    <submittedName>
        <fullName evidence="1">Ferritin-like metal-binding protein YciE</fullName>
    </submittedName>
</protein>
<evidence type="ECO:0000313" key="2">
    <source>
        <dbReference type="Proteomes" id="UP001185012"/>
    </source>
</evidence>
<dbReference type="InterPro" id="IPR009078">
    <property type="entry name" value="Ferritin-like_SF"/>
</dbReference>
<reference evidence="1 2" key="1">
    <citation type="submission" date="2023-07" db="EMBL/GenBank/DDBJ databases">
        <title>Genomic Encyclopedia of Type Strains, Phase IV (KMG-IV): sequencing the most valuable type-strain genomes for metagenomic binning, comparative biology and taxonomic classification.</title>
        <authorList>
            <person name="Goeker M."/>
        </authorList>
    </citation>
    <scope>NUCLEOTIDE SEQUENCE [LARGE SCALE GENOMIC DNA]</scope>
    <source>
        <strain evidence="1 2">DSM 45903</strain>
    </source>
</reference>
<dbReference type="EMBL" id="JAVDQG010000001">
    <property type="protein sequence ID" value="MDR6224070.1"/>
    <property type="molecule type" value="Genomic_DNA"/>
</dbReference>
<name>A0ABU1IH12_9BACL</name>
<proteinExistence type="predicted"/>
<dbReference type="Gene3D" id="1.20.1260.10">
    <property type="match status" value="1"/>
</dbReference>
<evidence type="ECO:0000313" key="1">
    <source>
        <dbReference type="EMBL" id="MDR6224070.1"/>
    </source>
</evidence>
<dbReference type="Proteomes" id="UP001185012">
    <property type="component" value="Unassembled WGS sequence"/>
</dbReference>
<dbReference type="RefSeq" id="WP_309860827.1">
    <property type="nucleotide sequence ID" value="NZ_JAVDQG010000001.1"/>
</dbReference>
<keyword evidence="2" id="KW-1185">Reference proteome</keyword>
<dbReference type="InterPro" id="IPR012851">
    <property type="entry name" value="Spore_coat_CotF-like"/>
</dbReference>
<dbReference type="SUPFAM" id="SSF47240">
    <property type="entry name" value="Ferritin-like"/>
    <property type="match status" value="1"/>
</dbReference>